<dbReference type="KEGG" id="clup:CLUP02_17334"/>
<evidence type="ECO:0000256" key="1">
    <source>
        <dbReference type="SAM" id="MobiDB-lite"/>
    </source>
</evidence>
<dbReference type="Proteomes" id="UP000830671">
    <property type="component" value="Chromosome 10"/>
</dbReference>
<accession>A0A9Q8SEN0</accession>
<evidence type="ECO:0000313" key="3">
    <source>
        <dbReference type="Proteomes" id="UP000830671"/>
    </source>
</evidence>
<name>A0A9Q8SEN0_9PEZI</name>
<protein>
    <submittedName>
        <fullName evidence="2">Uncharacterized protein</fullName>
    </submittedName>
</protein>
<dbReference type="EMBL" id="CP019472">
    <property type="protein sequence ID" value="UQC75825.1"/>
    <property type="molecule type" value="Genomic_DNA"/>
</dbReference>
<dbReference type="RefSeq" id="XP_049137470.1">
    <property type="nucleotide sequence ID" value="XM_049296246.1"/>
</dbReference>
<dbReference type="GeneID" id="73351256"/>
<organism evidence="2 3">
    <name type="scientific">Colletotrichum lupini</name>
    <dbReference type="NCBI Taxonomy" id="145971"/>
    <lineage>
        <taxon>Eukaryota</taxon>
        <taxon>Fungi</taxon>
        <taxon>Dikarya</taxon>
        <taxon>Ascomycota</taxon>
        <taxon>Pezizomycotina</taxon>
        <taxon>Sordariomycetes</taxon>
        <taxon>Hypocreomycetidae</taxon>
        <taxon>Glomerellales</taxon>
        <taxon>Glomerellaceae</taxon>
        <taxon>Colletotrichum</taxon>
        <taxon>Colletotrichum acutatum species complex</taxon>
    </lineage>
</organism>
<feature type="region of interest" description="Disordered" evidence="1">
    <location>
        <begin position="666"/>
        <end position="685"/>
    </location>
</feature>
<feature type="compositionally biased region" description="Polar residues" evidence="1">
    <location>
        <begin position="673"/>
        <end position="684"/>
    </location>
</feature>
<gene>
    <name evidence="2" type="ORF">CLUP02_17334</name>
</gene>
<sequence length="812" mass="89381">MGEGDIDHLRMDVRCSVGQAGGFYFAVRGAASPAQAHPAYLVMLRRYLLRRRHHRRKRTRCTLHCTSFPARGLQDTYPQSFPPHLNLLNTLTFSTYYASMLLCSPALASDDEGGRDAEKTARPPSHLSIFLRPGWQAGSWEPELGERWTPSITSLNLAHPDILTDTLFFLPWTLVTPCFAGPRQYVQSFSPVPSHAAASPGNEQRDGFQSHTLATFGTLGQGATRGPTKLGPGRREKGSAACAGLLRTDYYSIGESLFCILTGTHEHWQVATEMASSPLGSPDARIHLGVVCPPLIEGQAWVGFRRSAAPAAHEMTIRRRARCSTPYTLLHGHLALPLLRIQNVPDERNNELKRSIGYTTDTAVAHDEKWPFTAFSILRTTTPKQKQETTRLSLPFHKTEAGFTLGTRQKKGRTGEQTLKDRCPMLPTCVNHPTSTHPPQRIIVTDFVQIPTGRAALAFPAGANNDVPLLNGLTGHGSPTHLPTAPKQTSWNGNVFPTPERTTWHPPLPPTCRSFPPSRFLQSCNRPPTAPRTTRTLCTDVGLGAWHRHFSFLRALETLASDYYLRSLVESALPWIAALSPVPRLGSCLFLAAGFVVGAGGVHNDDSRAQLQSGQLSKRPFPPTTWPLDDKAFVPAKDEIHSSRLAKHPSCSFTLKYPSQPLGQDWRRGEADQPTQSRCISTPPSLARRPCPSPLPFPLVRSMASTLDTLRNTLASHHRHLGGLTSGDPPWKTRGESTSCDLVIPNPAESIASYRLQPLCETRERGARADTQHHIPSNGAQSVPRCISRCILRANATLNFSPEKFPLVPDCK</sequence>
<proteinExistence type="predicted"/>
<evidence type="ECO:0000313" key="2">
    <source>
        <dbReference type="EMBL" id="UQC75825.1"/>
    </source>
</evidence>
<reference evidence="2" key="1">
    <citation type="journal article" date="2021" name="Mol. Plant Microbe Interact.">
        <title>Complete Genome Sequence of the Plant-Pathogenic Fungus Colletotrichum lupini.</title>
        <authorList>
            <person name="Baroncelli R."/>
            <person name="Pensec F."/>
            <person name="Da Lio D."/>
            <person name="Boufleur T."/>
            <person name="Vicente I."/>
            <person name="Sarrocco S."/>
            <person name="Picot A."/>
            <person name="Baraldi E."/>
            <person name="Sukno S."/>
            <person name="Thon M."/>
            <person name="Le Floch G."/>
        </authorList>
    </citation>
    <scope>NUCLEOTIDE SEQUENCE</scope>
    <source>
        <strain evidence="2">IMI 504893</strain>
    </source>
</reference>
<dbReference type="AlphaFoldDB" id="A0A9Q8SEN0"/>
<keyword evidence="3" id="KW-1185">Reference proteome</keyword>
<feature type="region of interest" description="Disordered" evidence="1">
    <location>
        <begin position="216"/>
        <end position="236"/>
    </location>
</feature>